<dbReference type="Proteomes" id="UP001317629">
    <property type="component" value="Chromosome"/>
</dbReference>
<evidence type="ECO:0000256" key="7">
    <source>
        <dbReference type="SAM" id="MobiDB-lite"/>
    </source>
</evidence>
<dbReference type="InterPro" id="IPR042092">
    <property type="entry name" value="PsdUridine_s_RsuA/RluB/E/F_cat"/>
</dbReference>
<dbReference type="EC" id="5.4.99.-" evidence="6"/>
<proteinExistence type="inferred from homology"/>
<dbReference type="PANTHER" id="PTHR47683:SF3">
    <property type="entry name" value="RIBOSOMAL LARGE SUBUNIT PSEUDOURIDINE SYNTHASE B"/>
    <property type="match status" value="1"/>
</dbReference>
<feature type="region of interest" description="Disordered" evidence="7">
    <location>
        <begin position="327"/>
        <end position="675"/>
    </location>
</feature>
<dbReference type="InterPro" id="IPR002942">
    <property type="entry name" value="S4_RNA-bd"/>
</dbReference>
<comment type="similarity">
    <text evidence="2 6">Belongs to the pseudouridine synthase RsuA family.</text>
</comment>
<feature type="compositionally biased region" description="Basic and acidic residues" evidence="7">
    <location>
        <begin position="508"/>
        <end position="553"/>
    </location>
</feature>
<dbReference type="EMBL" id="AP027142">
    <property type="protein sequence ID" value="BDV32747.1"/>
    <property type="molecule type" value="Genomic_DNA"/>
</dbReference>
<evidence type="ECO:0000256" key="2">
    <source>
        <dbReference type="ARBA" id="ARBA00008348"/>
    </source>
</evidence>
<dbReference type="NCBIfam" id="TIGR00093">
    <property type="entry name" value="pseudouridine synthase"/>
    <property type="match status" value="1"/>
</dbReference>
<dbReference type="SMART" id="SM00363">
    <property type="entry name" value="S4"/>
    <property type="match status" value="1"/>
</dbReference>
<dbReference type="PROSITE" id="PS50889">
    <property type="entry name" value="S4"/>
    <property type="match status" value="1"/>
</dbReference>
<keyword evidence="10" id="KW-1185">Reference proteome</keyword>
<dbReference type="CDD" id="cd00165">
    <property type="entry name" value="S4"/>
    <property type="match status" value="1"/>
</dbReference>
<reference evidence="9 10" key="1">
    <citation type="journal article" date="2023" name="Int. J. Syst. Evol. Microbiol.">
        <title>Methylocystis iwaonis sp. nov., a type II methane-oxidizing bacterium from surface soil of a rice paddy field in Japan, and emended description of the genus Methylocystis (ex Whittenbury et al. 1970) Bowman et al. 1993.</title>
        <authorList>
            <person name="Kaise H."/>
            <person name="Sawadogo J.B."/>
            <person name="Alam M.S."/>
            <person name="Ueno C."/>
            <person name="Dianou D."/>
            <person name="Shinjo R."/>
            <person name="Asakawa S."/>
        </authorList>
    </citation>
    <scope>NUCLEOTIDE SEQUENCE [LARGE SCALE GENOMIC DNA]</scope>
    <source>
        <strain evidence="9 10">SS37A-Re</strain>
    </source>
</reference>
<accession>A0ABM8E4H5</accession>
<sequence>MADKKPTKRSGAPGGDRPMRRRDSKTAARDGAPKKFDSDKPKFNKPSGEKAAKPKFDKPRPAAKRAKPVPAPVEKTSAFEGERIAKAMARAGVCSRRDAEQWIEEGRVAVNGETLTSPAVNVTEADKITIDGEPMQARERTRLFLFHKPQGLVTTASDPEGRPTVFAYLEERHPDLPRLVSVGRLDINTEGLLLLTNDGGLARTLELPATGWTRRYRVRVHGEIDQAQLDELKKGVTVEDVTYAPIEARLERVQGGNAWIALSLTEGKNREVKRVMEHLGLDVTRLIRVSYGPFQLGELGEGVVEEVKLKTLREQLGKSLAELAGADFASPLREATPTEQQEQRERTEKRSRKHVSVLRKQRDENAEKGPRARIERTATADRKGRAVAVERVTLTRRKPAAEDEAPSRNAKRFDAMRTGRRPRRDEAEAERPARGAARGVRGEGFARDDRRGAENRRPRFEGERESGRGPARGARGEGFVRDDRRGAENRRPRFESEREPSRGPARGARGEGFARDDRRGGENRRPRLEGERGERAARPPRERDTQARRDHGDATAARGHARTRPHEGEQPRAERRPPRRDGEAPRRARGADEREARPRKFEGPRAERGFARGGDERKSQRPRSGEGRTSGEGAPRGARSGGPRKGPPKGPPKGRGPGKGPSKGPSRGPRKPRGE</sequence>
<dbReference type="Gene3D" id="3.30.70.1560">
    <property type="entry name" value="Alpha-L RNA-binding motif"/>
    <property type="match status" value="1"/>
</dbReference>
<evidence type="ECO:0000256" key="5">
    <source>
        <dbReference type="PROSITE-ProRule" id="PRU00182"/>
    </source>
</evidence>
<dbReference type="InterPro" id="IPR036986">
    <property type="entry name" value="S4_RNA-bd_sf"/>
</dbReference>
<evidence type="ECO:0000313" key="10">
    <source>
        <dbReference type="Proteomes" id="UP001317629"/>
    </source>
</evidence>
<dbReference type="SUPFAM" id="SSF55120">
    <property type="entry name" value="Pseudouridine synthase"/>
    <property type="match status" value="1"/>
</dbReference>
<feature type="compositionally biased region" description="Basic and acidic residues" evidence="7">
    <location>
        <begin position="360"/>
        <end position="384"/>
    </location>
</feature>
<name>A0ABM8E4H5_9HYPH</name>
<dbReference type="InterPro" id="IPR018496">
    <property type="entry name" value="PsdUridine_synth_RsuA/RluB_CS"/>
</dbReference>
<dbReference type="SUPFAM" id="SSF55174">
    <property type="entry name" value="Alpha-L RNA-binding motif"/>
    <property type="match status" value="1"/>
</dbReference>
<dbReference type="Gene3D" id="3.30.70.580">
    <property type="entry name" value="Pseudouridine synthase I, catalytic domain, N-terminal subdomain"/>
    <property type="match status" value="1"/>
</dbReference>
<dbReference type="PROSITE" id="PS01149">
    <property type="entry name" value="PSI_RSU"/>
    <property type="match status" value="1"/>
</dbReference>
<dbReference type="Gene3D" id="3.10.290.10">
    <property type="entry name" value="RNA-binding S4 domain"/>
    <property type="match status" value="1"/>
</dbReference>
<dbReference type="PANTHER" id="PTHR47683">
    <property type="entry name" value="PSEUDOURIDINE SYNTHASE FAMILY PROTEIN-RELATED"/>
    <property type="match status" value="1"/>
</dbReference>
<dbReference type="InterPro" id="IPR020103">
    <property type="entry name" value="PsdUridine_synth_cat_dom_sf"/>
</dbReference>
<feature type="compositionally biased region" description="Basic and acidic residues" evidence="7">
    <location>
        <begin position="440"/>
        <end position="467"/>
    </location>
</feature>
<keyword evidence="3 5" id="KW-0694">RNA-binding</keyword>
<evidence type="ECO:0000256" key="4">
    <source>
        <dbReference type="ARBA" id="ARBA00023235"/>
    </source>
</evidence>
<dbReference type="InterPro" id="IPR006145">
    <property type="entry name" value="PsdUridine_synth_RsuA/RluA"/>
</dbReference>
<keyword evidence="4 6" id="KW-0413">Isomerase</keyword>
<comment type="catalytic activity">
    <reaction evidence="1">
        <text>a uridine in RNA = a pseudouridine in RNA</text>
        <dbReference type="Rhea" id="RHEA:48348"/>
        <dbReference type="Rhea" id="RHEA-COMP:12068"/>
        <dbReference type="Rhea" id="RHEA-COMP:12069"/>
        <dbReference type="ChEBI" id="CHEBI:65314"/>
        <dbReference type="ChEBI" id="CHEBI:65315"/>
    </reaction>
</comment>
<evidence type="ECO:0000256" key="6">
    <source>
        <dbReference type="RuleBase" id="RU003887"/>
    </source>
</evidence>
<evidence type="ECO:0000256" key="1">
    <source>
        <dbReference type="ARBA" id="ARBA00000073"/>
    </source>
</evidence>
<dbReference type="RefSeq" id="WP_281929934.1">
    <property type="nucleotide sequence ID" value="NZ_AP027142.1"/>
</dbReference>
<evidence type="ECO:0000313" key="9">
    <source>
        <dbReference type="EMBL" id="BDV32747.1"/>
    </source>
</evidence>
<feature type="compositionally biased region" description="Basic and acidic residues" evidence="7">
    <location>
        <begin position="24"/>
        <end position="60"/>
    </location>
</feature>
<dbReference type="Pfam" id="PF00849">
    <property type="entry name" value="PseudoU_synth_2"/>
    <property type="match status" value="1"/>
</dbReference>
<evidence type="ECO:0000259" key="8">
    <source>
        <dbReference type="SMART" id="SM00363"/>
    </source>
</evidence>
<dbReference type="Pfam" id="PF01479">
    <property type="entry name" value="S4"/>
    <property type="match status" value="1"/>
</dbReference>
<evidence type="ECO:0000256" key="3">
    <source>
        <dbReference type="ARBA" id="ARBA00022884"/>
    </source>
</evidence>
<dbReference type="InterPro" id="IPR000748">
    <property type="entry name" value="PsdUridine_synth_RsuA/RluB/E/F"/>
</dbReference>
<protein>
    <recommendedName>
        <fullName evidence="6">Pseudouridine synthase</fullName>
        <ecNumber evidence="6">5.4.99.-</ecNumber>
    </recommendedName>
</protein>
<gene>
    <name evidence="9" type="ORF">SS37A_02760</name>
</gene>
<feature type="compositionally biased region" description="Basic residues" evidence="7">
    <location>
        <begin position="349"/>
        <end position="359"/>
    </location>
</feature>
<dbReference type="InterPro" id="IPR020094">
    <property type="entry name" value="TruA/RsuA/RluB/E/F_N"/>
</dbReference>
<dbReference type="InterPro" id="IPR050343">
    <property type="entry name" value="RsuA_PseudoU_synthase"/>
</dbReference>
<organism evidence="9 10">
    <name type="scientific">Methylocystis iwaonis</name>
    <dbReference type="NCBI Taxonomy" id="2885079"/>
    <lineage>
        <taxon>Bacteria</taxon>
        <taxon>Pseudomonadati</taxon>
        <taxon>Pseudomonadota</taxon>
        <taxon>Alphaproteobacteria</taxon>
        <taxon>Hyphomicrobiales</taxon>
        <taxon>Methylocystaceae</taxon>
        <taxon>Methylocystis</taxon>
    </lineage>
</organism>
<feature type="domain" description="RNA-binding S4" evidence="8">
    <location>
        <begin position="82"/>
        <end position="146"/>
    </location>
</feature>
<feature type="compositionally biased region" description="Basic and acidic residues" evidence="7">
    <location>
        <begin position="474"/>
        <end position="501"/>
    </location>
</feature>
<feature type="compositionally biased region" description="Basic and acidic residues" evidence="7">
    <location>
        <begin position="564"/>
        <end position="626"/>
    </location>
</feature>
<feature type="region of interest" description="Disordered" evidence="7">
    <location>
        <begin position="1"/>
        <end position="73"/>
    </location>
</feature>
<feature type="compositionally biased region" description="Basic and acidic residues" evidence="7">
    <location>
        <begin position="411"/>
        <end position="433"/>
    </location>
</feature>